<dbReference type="KEGG" id="sla:SERLADRAFT_432414"/>
<dbReference type="RefSeq" id="XP_007312665.1">
    <property type="nucleotide sequence ID" value="XM_007312603.1"/>
</dbReference>
<feature type="region of interest" description="Disordered" evidence="1">
    <location>
        <begin position="428"/>
        <end position="464"/>
    </location>
</feature>
<dbReference type="GeneID" id="18814000"/>
<dbReference type="Proteomes" id="UP000008064">
    <property type="component" value="Unassembled WGS sequence"/>
</dbReference>
<proteinExistence type="predicted"/>
<feature type="compositionally biased region" description="Low complexity" evidence="1">
    <location>
        <begin position="442"/>
        <end position="456"/>
    </location>
</feature>
<dbReference type="HOGENOM" id="CLU_464739_0_0_1"/>
<feature type="compositionally biased region" description="Polar residues" evidence="1">
    <location>
        <begin position="429"/>
        <end position="441"/>
    </location>
</feature>
<name>F8NF22_SERL9</name>
<dbReference type="AlphaFoldDB" id="F8NF22"/>
<gene>
    <name evidence="2" type="ORF">SERLADRAFT_432414</name>
</gene>
<dbReference type="OrthoDB" id="3208495at2759"/>
<dbReference type="EMBL" id="GL945428">
    <property type="protein sequence ID" value="EGO30781.1"/>
    <property type="molecule type" value="Genomic_DNA"/>
</dbReference>
<evidence type="ECO:0000256" key="1">
    <source>
        <dbReference type="SAM" id="MobiDB-lite"/>
    </source>
</evidence>
<reference evidence="2" key="1">
    <citation type="submission" date="2011-04" db="EMBL/GenBank/DDBJ databases">
        <title>Evolution of plant cell wall degrading machinery underlies the functional diversity of forest fungi.</title>
        <authorList>
            <consortium name="US DOE Joint Genome Institute (JGI-PGF)"/>
            <person name="Eastwood D.C."/>
            <person name="Floudas D."/>
            <person name="Binder M."/>
            <person name="Majcherczyk A."/>
            <person name="Schneider P."/>
            <person name="Aerts A."/>
            <person name="Asiegbu F.O."/>
            <person name="Baker S.E."/>
            <person name="Barry K."/>
            <person name="Bendiksby M."/>
            <person name="Blumentritt M."/>
            <person name="Coutinho P.M."/>
            <person name="Cullen D."/>
            <person name="Cullen D."/>
            <person name="Gathman A."/>
            <person name="Goodell B."/>
            <person name="Henrissat B."/>
            <person name="Ihrmark K."/>
            <person name="Kauserud H."/>
            <person name="Kohler A."/>
            <person name="LaButti K."/>
            <person name="Lapidus A."/>
            <person name="Lavin J.L."/>
            <person name="Lee Y.-H."/>
            <person name="Lindquist E."/>
            <person name="Lilly W."/>
            <person name="Lucas S."/>
            <person name="Morin E."/>
            <person name="Murat C."/>
            <person name="Oguiza J.A."/>
            <person name="Park J."/>
            <person name="Pisabarro A.G."/>
            <person name="Riley R."/>
            <person name="Rosling A."/>
            <person name="Salamov A."/>
            <person name="Schmidt O."/>
            <person name="Schmutz J."/>
            <person name="Skrede I."/>
            <person name="Stenlid J."/>
            <person name="Wiebenga A."/>
            <person name="Xie X."/>
            <person name="Kues U."/>
            <person name="Hibbett D.S."/>
            <person name="Hoffmeister D."/>
            <person name="Hogberg N."/>
            <person name="Martin F."/>
            <person name="Grigoriev I.V."/>
            <person name="Watkinson S.C."/>
        </authorList>
    </citation>
    <scope>NUCLEOTIDE SEQUENCE</scope>
    <source>
        <strain evidence="2">S7.9</strain>
    </source>
</reference>
<protein>
    <submittedName>
        <fullName evidence="2">Uncharacterized protein</fullName>
    </submittedName>
</protein>
<evidence type="ECO:0000313" key="2">
    <source>
        <dbReference type="EMBL" id="EGO30781.1"/>
    </source>
</evidence>
<accession>F8NF22</accession>
<sequence length="587" mass="66566">MPKTSSSNPHGTLRGKSIIAPLAIPLQVGADGASVEDLMDFAEAVENECIAKQLFIERRARRSHLEAKLFSTQLPGASQQLEQARVGHSKVTTLVQELRMEISIPRMDLYHRSLVSLIREKLANPQDDHHFHYKPYQLLWCPPHQSGKSRVYGELYTLDAFLEAHKDLQNSPPEPGCSLPRVVAALMLWLDATHLTSFGNSKLWPLYVYFGNESKYRHSKPSCNLCNHAAYFEGLPDEFKDFATKHVGDKLSDTFFTHCHRELFHAQWNVLLDEEFLKAYKHGIVIMCHNEVLRCFYPRIFTYSADYPEKILIASIRNLGSCPCPRCLISMVDVPNVGSEENMQRQTLLARMDNSERCSKVITTQKMIYGQNYAVTSVRVNDILKPESMVPTLNAFSNKLEKATKVLGEGLHKFASETCPAFRTRELQQEANAQQRRQIQEASNNQSSNAATASNAVPDTRHRPKTFNLQTYKLHALGDYPAQIRRFGTTGLYSTKPNVIHILRAPPRIIHWIVPPKTRFNDSGMADKNIDDEDPGLSLANCEREGWDLDNLNDIATGEDAEDNTLAHDLEMFEMYGMEESPEFDAD</sequence>
<organism>
    <name type="scientific">Serpula lacrymans var. lacrymans (strain S7.9)</name>
    <name type="common">Dry rot fungus</name>
    <dbReference type="NCBI Taxonomy" id="578457"/>
    <lineage>
        <taxon>Eukaryota</taxon>
        <taxon>Fungi</taxon>
        <taxon>Dikarya</taxon>
        <taxon>Basidiomycota</taxon>
        <taxon>Agaricomycotina</taxon>
        <taxon>Agaricomycetes</taxon>
        <taxon>Agaricomycetidae</taxon>
        <taxon>Boletales</taxon>
        <taxon>Coniophorineae</taxon>
        <taxon>Serpulaceae</taxon>
        <taxon>Serpula</taxon>
    </lineage>
</organism>
<dbReference type="Pfam" id="PF18759">
    <property type="entry name" value="Plavaka"/>
    <property type="match status" value="1"/>
</dbReference>
<dbReference type="InterPro" id="IPR041078">
    <property type="entry name" value="Plavaka"/>
</dbReference>